<gene>
    <name evidence="1" type="ORF">K8U80_00180</name>
</gene>
<organism evidence="1 2">
    <name type="scientific">Collinsella ihumii</name>
    <dbReference type="NCBI Taxonomy" id="1720204"/>
    <lineage>
        <taxon>Bacteria</taxon>
        <taxon>Bacillati</taxon>
        <taxon>Actinomycetota</taxon>
        <taxon>Coriobacteriia</taxon>
        <taxon>Coriobacteriales</taxon>
        <taxon>Coriobacteriaceae</taxon>
        <taxon>Collinsella</taxon>
    </lineage>
</organism>
<dbReference type="Proteomes" id="UP000746751">
    <property type="component" value="Unassembled WGS sequence"/>
</dbReference>
<dbReference type="AlphaFoldDB" id="A0A921LQC1"/>
<reference evidence="1" key="1">
    <citation type="journal article" date="2021" name="PeerJ">
        <title>Extensive microbial diversity within the chicken gut microbiome revealed by metagenomics and culture.</title>
        <authorList>
            <person name="Gilroy R."/>
            <person name="Ravi A."/>
            <person name="Getino M."/>
            <person name="Pursley I."/>
            <person name="Horton D.L."/>
            <person name="Alikhan N.F."/>
            <person name="Baker D."/>
            <person name="Gharbi K."/>
            <person name="Hall N."/>
            <person name="Watson M."/>
            <person name="Adriaenssens E.M."/>
            <person name="Foster-Nyarko E."/>
            <person name="Jarju S."/>
            <person name="Secka A."/>
            <person name="Antonio M."/>
            <person name="Oren A."/>
            <person name="Chaudhuri R.R."/>
            <person name="La Ragione R."/>
            <person name="Hildebrand F."/>
            <person name="Pallen M.J."/>
        </authorList>
    </citation>
    <scope>NUCLEOTIDE SEQUENCE</scope>
    <source>
        <strain evidence="1">ChiGjej2B2-7701</strain>
    </source>
</reference>
<name>A0A921LQC1_9ACTN</name>
<protein>
    <submittedName>
        <fullName evidence="1">Uncharacterized protein</fullName>
    </submittedName>
</protein>
<evidence type="ECO:0000313" key="2">
    <source>
        <dbReference type="Proteomes" id="UP000746751"/>
    </source>
</evidence>
<accession>A0A921LQC1</accession>
<evidence type="ECO:0000313" key="1">
    <source>
        <dbReference type="EMBL" id="HJG29799.1"/>
    </source>
</evidence>
<sequence>MNAQNAQLAGALVGLGATITQAMDEIEDFVPCGHPATVVIDGLSSLNDRLTDDQRNDQVTTVTGLIDHVSEKRGVPAHPVIDVTELGSIKTQLLGELHDIACTVKPKTNTHQGVNAWIYRSLAAIESTGNLEAAARMAEVRSIKAAIETL</sequence>
<comment type="caution">
    <text evidence="1">The sequence shown here is derived from an EMBL/GenBank/DDBJ whole genome shotgun (WGS) entry which is preliminary data.</text>
</comment>
<proteinExistence type="predicted"/>
<dbReference type="EMBL" id="DYVF01000001">
    <property type="protein sequence ID" value="HJG29799.1"/>
    <property type="molecule type" value="Genomic_DNA"/>
</dbReference>
<reference evidence="1" key="2">
    <citation type="submission" date="2021-09" db="EMBL/GenBank/DDBJ databases">
        <authorList>
            <person name="Gilroy R."/>
        </authorList>
    </citation>
    <scope>NUCLEOTIDE SEQUENCE</scope>
    <source>
        <strain evidence="1">ChiGjej2B2-7701</strain>
    </source>
</reference>